<protein>
    <submittedName>
        <fullName evidence="1">Uncharacterized protein</fullName>
    </submittedName>
</protein>
<name>A0A1F6CTL6_9BACT</name>
<evidence type="ECO:0000313" key="2">
    <source>
        <dbReference type="Proteomes" id="UP000176863"/>
    </source>
</evidence>
<reference evidence="1 2" key="1">
    <citation type="journal article" date="2016" name="Nat. Commun.">
        <title>Thousands of microbial genomes shed light on interconnected biogeochemical processes in an aquifer system.</title>
        <authorList>
            <person name="Anantharaman K."/>
            <person name="Brown C.T."/>
            <person name="Hug L.A."/>
            <person name="Sharon I."/>
            <person name="Castelle C.J."/>
            <person name="Probst A.J."/>
            <person name="Thomas B.C."/>
            <person name="Singh A."/>
            <person name="Wilkins M.J."/>
            <person name="Karaoz U."/>
            <person name="Brodie E.L."/>
            <person name="Williams K.H."/>
            <person name="Hubbard S.S."/>
            <person name="Banfield J.F."/>
        </authorList>
    </citation>
    <scope>NUCLEOTIDE SEQUENCE [LARGE SCALE GENOMIC DNA]</scope>
</reference>
<comment type="caution">
    <text evidence="1">The sequence shown here is derived from an EMBL/GenBank/DDBJ whole genome shotgun (WGS) entry which is preliminary data.</text>
</comment>
<dbReference type="STRING" id="1798480.A2851_05470"/>
<sequence length="124" mass="14061">MARSRQHQLITDLLGWTFVVLLSASFFAMATEIGGVLSHDIGESKCSIFSMGVMEVRISGEEVVRYPYGFVVECDGKKRQTTNPWRDYDIETPWGEMKIGTLYQCIRKRTFIFGNTLHTGCKAV</sequence>
<dbReference type="EMBL" id="MFKT01000029">
    <property type="protein sequence ID" value="OGG52457.1"/>
    <property type="molecule type" value="Genomic_DNA"/>
</dbReference>
<accession>A0A1F6CTL6</accession>
<proteinExistence type="predicted"/>
<evidence type="ECO:0000313" key="1">
    <source>
        <dbReference type="EMBL" id="OGG52457.1"/>
    </source>
</evidence>
<organism evidence="1 2">
    <name type="scientific">Candidatus Kaiserbacteria bacterium RIFCSPHIGHO2_01_FULL_53_29</name>
    <dbReference type="NCBI Taxonomy" id="1798480"/>
    <lineage>
        <taxon>Bacteria</taxon>
        <taxon>Candidatus Kaiseribacteriota</taxon>
    </lineage>
</organism>
<dbReference type="AlphaFoldDB" id="A0A1F6CTL6"/>
<gene>
    <name evidence="1" type="ORF">A2851_05470</name>
</gene>
<dbReference type="Proteomes" id="UP000176863">
    <property type="component" value="Unassembled WGS sequence"/>
</dbReference>